<proteinExistence type="predicted"/>
<accession>A0A7Z9A0M7</accession>
<evidence type="ECO:0000313" key="3">
    <source>
        <dbReference type="Proteomes" id="UP000282386"/>
    </source>
</evidence>
<name>A0A7Z9A0M7_9MICC</name>
<protein>
    <submittedName>
        <fullName evidence="2">Uncharacterized protein</fullName>
    </submittedName>
</protein>
<feature type="transmembrane region" description="Helical" evidence="1">
    <location>
        <begin position="84"/>
        <end position="105"/>
    </location>
</feature>
<sequence>MFCCKKRKARKAAKNAAVVAAMAVAEKANDLDAPQKAELFAEKLTGDRKAMKKARKVAAKTARKAQKELKGIERRGGKRRPRKALALLGLALALGVAVVAAYNAARPVEDPWKSA</sequence>
<evidence type="ECO:0000256" key="1">
    <source>
        <dbReference type="SAM" id="Phobius"/>
    </source>
</evidence>
<dbReference type="EMBL" id="LR134479">
    <property type="protein sequence ID" value="VEI21952.1"/>
    <property type="molecule type" value="Genomic_DNA"/>
</dbReference>
<dbReference type="AlphaFoldDB" id="A0A7Z9A0M7"/>
<dbReference type="Proteomes" id="UP000282386">
    <property type="component" value="Chromosome"/>
</dbReference>
<keyword evidence="1" id="KW-0472">Membrane</keyword>
<evidence type="ECO:0000313" key="2">
    <source>
        <dbReference type="EMBL" id="VEI21952.1"/>
    </source>
</evidence>
<reference evidence="2 3" key="1">
    <citation type="submission" date="2018-12" db="EMBL/GenBank/DDBJ databases">
        <authorList>
            <consortium name="Pathogen Informatics"/>
        </authorList>
    </citation>
    <scope>NUCLEOTIDE SEQUENCE [LARGE SCALE GENOMIC DNA]</scope>
    <source>
        <strain evidence="2 3">NCTC10207</strain>
    </source>
</reference>
<keyword evidence="1" id="KW-1133">Transmembrane helix</keyword>
<gene>
    <name evidence="2" type="ORF">NCTC10207_00018</name>
</gene>
<keyword evidence="1" id="KW-0812">Transmembrane</keyword>
<organism evidence="2 3">
    <name type="scientific">Rothia aeria</name>
    <dbReference type="NCBI Taxonomy" id="172042"/>
    <lineage>
        <taxon>Bacteria</taxon>
        <taxon>Bacillati</taxon>
        <taxon>Actinomycetota</taxon>
        <taxon>Actinomycetes</taxon>
        <taxon>Micrococcales</taxon>
        <taxon>Micrococcaceae</taxon>
        <taxon>Rothia</taxon>
    </lineage>
</organism>
<dbReference type="RefSeq" id="WP_006888488.1">
    <property type="nucleotide sequence ID" value="NZ_CAJPQC010000011.1"/>
</dbReference>